<evidence type="ECO:0000313" key="2">
    <source>
        <dbReference type="Proteomes" id="UP000010116"/>
    </source>
</evidence>
<dbReference type="PIRSF" id="PIRSF028188">
    <property type="entry name" value="Amdntrnsf_FN0238"/>
    <property type="match status" value="1"/>
</dbReference>
<reference evidence="1 2" key="1">
    <citation type="journal article" date="2012" name="ISME J.">
        <title>Genomic insights to SAR86, an abundant and uncultivated marine bacterial lineage.</title>
        <authorList>
            <person name="Dupont C.L."/>
            <person name="Rusch D.B."/>
            <person name="Yooseph S."/>
            <person name="Lombardo M.J."/>
            <person name="Richter R.A."/>
            <person name="Valas R."/>
            <person name="Novotny M."/>
            <person name="Yee-Greenbaum J."/>
            <person name="Selengut J.D."/>
            <person name="Haft D.H."/>
            <person name="Halpern A.L."/>
            <person name="Lasken R.S."/>
            <person name="Nealson K."/>
            <person name="Friedman R."/>
            <person name="Venter J.C."/>
        </authorList>
    </citation>
    <scope>NUCLEOTIDE SEQUENCE [LARGE SCALE GENOMIC DNA]</scope>
</reference>
<accession>J5KD91</accession>
<gene>
    <name evidence="1" type="ORF">NT02SARS_0834</name>
</gene>
<proteinExistence type="predicted"/>
<dbReference type="EMBL" id="JH611185">
    <property type="protein sequence ID" value="EJP72968.1"/>
    <property type="molecule type" value="Genomic_DNA"/>
</dbReference>
<dbReference type="Gene3D" id="3.75.10.10">
    <property type="entry name" value="L-arginine/glycine Amidinotransferase, Chain A"/>
    <property type="match status" value="1"/>
</dbReference>
<dbReference type="PANTHER" id="PTHR43224">
    <property type="entry name" value="AMIDINOTRANSFERASE"/>
    <property type="match status" value="1"/>
</dbReference>
<organism evidence="1 2">
    <name type="scientific">SAR86 cluster bacterium SAR86B</name>
    <dbReference type="NCBI Taxonomy" id="1123867"/>
    <lineage>
        <taxon>Bacteria</taxon>
        <taxon>Pseudomonadati</taxon>
        <taxon>Pseudomonadota</taxon>
        <taxon>Gammaproteobacteria</taxon>
        <taxon>SAR86 cluster</taxon>
    </lineage>
</organism>
<dbReference type="SUPFAM" id="SSF55909">
    <property type="entry name" value="Pentein"/>
    <property type="match status" value="1"/>
</dbReference>
<dbReference type="HOGENOM" id="CLU_077407_0_0_6"/>
<dbReference type="InterPro" id="IPR014541">
    <property type="entry name" value="Amdntrnsf_FN0238"/>
</dbReference>
<sequence length="302" mass="35062">MIINKFQSANHILMIEPLEFYSNTETHSSNHYQKHNSESLSIEKITNSAILEFNNLKNKIQNKGIKVTTFKGIKGCPDHIFPNWVATFEDKTMHLFPMMAPNRRLEKTPQMIDELSKEYKLVEDLSHYEQKNIFLESTSSIVFDRLNNRAFIGFSPRTNKELAHSWCKNNNFEMIGFETHGHTGDPIYHTDVFMYVGTNMIGICLDIIKPEYLDQVTREVNKYHDVMLLEKDQLLDFCGNAIELRNQDDEKFLIMSSRAREALHASQEEFLLNHFKEIIHADLSTIELYGGGSARCMVTELM</sequence>
<dbReference type="Pfam" id="PF19420">
    <property type="entry name" value="DDAH_eukar"/>
    <property type="match status" value="1"/>
</dbReference>
<name>J5KD91_9GAMM</name>
<protein>
    <submittedName>
        <fullName evidence="1">Pentein-type domain protein</fullName>
    </submittedName>
</protein>
<evidence type="ECO:0000313" key="1">
    <source>
        <dbReference type="EMBL" id="EJP72968.1"/>
    </source>
</evidence>
<dbReference type="Proteomes" id="UP000010116">
    <property type="component" value="Unassembled WGS sequence"/>
</dbReference>
<dbReference type="PANTHER" id="PTHR43224:SF1">
    <property type="entry name" value="AMIDINOTRANSFERASE"/>
    <property type="match status" value="1"/>
</dbReference>
<dbReference type="AlphaFoldDB" id="J5KD91"/>